<keyword evidence="1" id="KW-0732">Signal</keyword>
<gene>
    <name evidence="2" type="ORF">PCAL00307_LOCUS19076</name>
    <name evidence="3" type="ORF">PECAL_2P15170</name>
</gene>
<feature type="signal peptide" evidence="1">
    <location>
        <begin position="1"/>
        <end position="16"/>
    </location>
</feature>
<evidence type="ECO:0000313" key="3">
    <source>
        <dbReference type="EMBL" id="CAH0368451.1"/>
    </source>
</evidence>
<feature type="chain" id="PRO_5036212275" evidence="1">
    <location>
        <begin position="17"/>
        <end position="140"/>
    </location>
</feature>
<name>A0A7S4A4R2_9STRA</name>
<reference evidence="3" key="2">
    <citation type="submission" date="2021-11" db="EMBL/GenBank/DDBJ databases">
        <authorList>
            <consortium name="Genoscope - CEA"/>
            <person name="William W."/>
        </authorList>
    </citation>
    <scope>NUCLEOTIDE SEQUENCE</scope>
</reference>
<dbReference type="AlphaFoldDB" id="A0A7S4A4R2"/>
<evidence type="ECO:0000313" key="2">
    <source>
        <dbReference type="EMBL" id="CAE0703629.1"/>
    </source>
</evidence>
<sequence>MVRKTLLAALLASASAVGLRVSERQKKERLTLTFVGSSKNATHYGDPADGCLKDETAVQVQGLGGDFCTPPCTGPLKSTCPTDVPKGVTAAPECALQDQGSGQGYCALVCIPGGHSGANQCGKATCKNVQLGIGICTYDD</sequence>
<keyword evidence="4" id="KW-1185">Reference proteome</keyword>
<proteinExistence type="predicted"/>
<evidence type="ECO:0000256" key="1">
    <source>
        <dbReference type="SAM" id="SignalP"/>
    </source>
</evidence>
<dbReference type="OrthoDB" id="409534at2759"/>
<dbReference type="EMBL" id="HBIW01022103">
    <property type="protein sequence ID" value="CAE0703629.1"/>
    <property type="molecule type" value="Transcribed_RNA"/>
</dbReference>
<accession>A0A7S4A4R2</accession>
<evidence type="ECO:0000313" key="4">
    <source>
        <dbReference type="Proteomes" id="UP000789595"/>
    </source>
</evidence>
<dbReference type="Proteomes" id="UP000789595">
    <property type="component" value="Unassembled WGS sequence"/>
</dbReference>
<dbReference type="EMBL" id="CAKKNE010000002">
    <property type="protein sequence ID" value="CAH0368451.1"/>
    <property type="molecule type" value="Genomic_DNA"/>
</dbReference>
<organism evidence="2">
    <name type="scientific">Pelagomonas calceolata</name>
    <dbReference type="NCBI Taxonomy" id="35677"/>
    <lineage>
        <taxon>Eukaryota</taxon>
        <taxon>Sar</taxon>
        <taxon>Stramenopiles</taxon>
        <taxon>Ochrophyta</taxon>
        <taxon>Pelagophyceae</taxon>
        <taxon>Pelagomonadales</taxon>
        <taxon>Pelagomonadaceae</taxon>
        <taxon>Pelagomonas</taxon>
    </lineage>
</organism>
<reference evidence="2" key="1">
    <citation type="submission" date="2021-01" db="EMBL/GenBank/DDBJ databases">
        <authorList>
            <person name="Corre E."/>
            <person name="Pelletier E."/>
            <person name="Niang G."/>
            <person name="Scheremetjew M."/>
            <person name="Finn R."/>
            <person name="Kale V."/>
            <person name="Holt S."/>
            <person name="Cochrane G."/>
            <person name="Meng A."/>
            <person name="Brown T."/>
            <person name="Cohen L."/>
        </authorList>
    </citation>
    <scope>NUCLEOTIDE SEQUENCE</scope>
    <source>
        <strain evidence="2">CCMP1756</strain>
    </source>
</reference>
<protein>
    <submittedName>
        <fullName evidence="2">Uncharacterized protein</fullName>
    </submittedName>
</protein>